<evidence type="ECO:0000256" key="4">
    <source>
        <dbReference type="ARBA" id="ARBA00023237"/>
    </source>
</evidence>
<feature type="domain" description="OmpA-like" evidence="8">
    <location>
        <begin position="481"/>
        <end position="603"/>
    </location>
</feature>
<dbReference type="PRINTS" id="PR01023">
    <property type="entry name" value="NAFLGMOTY"/>
</dbReference>
<dbReference type="GO" id="GO:0005509">
    <property type="term" value="F:calcium ion binding"/>
    <property type="evidence" value="ECO:0007669"/>
    <property type="project" value="InterPro"/>
</dbReference>
<accession>A0A0K1EI36</accession>
<evidence type="ECO:0000256" key="6">
    <source>
        <dbReference type="SAM" id="MobiDB-lite"/>
    </source>
</evidence>
<dbReference type="InterPro" id="IPR036737">
    <property type="entry name" value="OmpA-like_sf"/>
</dbReference>
<dbReference type="AlphaFoldDB" id="A0A0K1EI36"/>
<evidence type="ECO:0000259" key="8">
    <source>
        <dbReference type="PROSITE" id="PS51123"/>
    </source>
</evidence>
<evidence type="ECO:0000256" key="2">
    <source>
        <dbReference type="ARBA" id="ARBA00022729"/>
    </source>
</evidence>
<dbReference type="InterPro" id="IPR003367">
    <property type="entry name" value="Thrombospondin_3-like_rpt"/>
</dbReference>
<keyword evidence="4" id="KW-0998">Cell outer membrane</keyword>
<gene>
    <name evidence="9" type="ORF">CMC5_045000</name>
</gene>
<dbReference type="CDD" id="cd07185">
    <property type="entry name" value="OmpA_C-like"/>
    <property type="match status" value="1"/>
</dbReference>
<feature type="region of interest" description="Disordered" evidence="6">
    <location>
        <begin position="399"/>
        <end position="423"/>
    </location>
</feature>
<evidence type="ECO:0000256" key="3">
    <source>
        <dbReference type="ARBA" id="ARBA00023136"/>
    </source>
</evidence>
<feature type="region of interest" description="Disordered" evidence="6">
    <location>
        <begin position="300"/>
        <end position="385"/>
    </location>
</feature>
<dbReference type="OrthoDB" id="5491949at2"/>
<dbReference type="Gene3D" id="3.30.1330.60">
    <property type="entry name" value="OmpA-like domain"/>
    <property type="match status" value="1"/>
</dbReference>
<keyword evidence="2 7" id="KW-0732">Signal</keyword>
<comment type="subcellular location">
    <subcellularLocation>
        <location evidence="1">Cell outer membrane</location>
    </subcellularLocation>
</comment>
<dbReference type="PANTHER" id="PTHR30329:SF21">
    <property type="entry name" value="LIPOPROTEIN YIAD-RELATED"/>
    <property type="match status" value="1"/>
</dbReference>
<evidence type="ECO:0000313" key="10">
    <source>
        <dbReference type="Proteomes" id="UP000067626"/>
    </source>
</evidence>
<sequence length="605" mass="63714">MRPSFLAATSLAAAMLATTAGALAQGFALNQLNPAPAGDPFFGVPSPATPGHLEPRAYLAFDYGAQPIHLRAQDVDVVAAQAFARIDASLALWDRVLLSVDMPVAVIQSGNDPGLQGITFTPLEAPQAGDLRLGLRVRLLGDDTGPFQLGIGGYVFTPTGNREQYTGEGAIRGAPHISLGGRLGSGVGFIWNASGGVQLNGSDSPHTANFGAGIGLLLANDVLQLGPEIYGTIPLTNGTLRLSAEPDTRTSADLTAELLFGAKLRVLRGLTFGGAAGPGLTRTVGTPSLRAIGLIGWTPLPDRAPAKAQTTPTGPRDTDDDGIPDGIDACPDVKGQPSPDPAKDGCPPSDRDGDGVLDVDDACPTTPGERSGDITRNGCPGDTDGDGIHDGIDACKTLPGIISDDPRKNGCPLDSDDDGIPDTSDACPKVAGVRAPDPKYNGCPDDPDGDGIKFGDDACPNEKGVPDPDPKRNGCKRFVRVTTSEIVTSKPIQFVMNGKERWQTVDRISDDLLYEVRDAIVQDPTIQLVEVQGHTDDEGDEKYNLDLSQQRADAVRQWLIQAGVPANKLVAKGYGMEKPLADNRIRTGRQKNRRVQFVIVQRAER</sequence>
<dbReference type="RefSeq" id="WP_050432290.1">
    <property type="nucleotide sequence ID" value="NZ_CP012159.1"/>
</dbReference>
<dbReference type="PROSITE" id="PS51123">
    <property type="entry name" value="OMPA_2"/>
    <property type="match status" value="1"/>
</dbReference>
<dbReference type="Gene3D" id="4.10.1080.10">
    <property type="entry name" value="TSP type-3 repeat"/>
    <property type="match status" value="1"/>
</dbReference>
<dbReference type="InterPro" id="IPR050330">
    <property type="entry name" value="Bact_OuterMem_StrucFunc"/>
</dbReference>
<keyword evidence="3 5" id="KW-0472">Membrane</keyword>
<dbReference type="GO" id="GO:0007155">
    <property type="term" value="P:cell adhesion"/>
    <property type="evidence" value="ECO:0007669"/>
    <property type="project" value="InterPro"/>
</dbReference>
<dbReference type="GO" id="GO:0009279">
    <property type="term" value="C:cell outer membrane"/>
    <property type="evidence" value="ECO:0007669"/>
    <property type="project" value="UniProtKB-SubCell"/>
</dbReference>
<dbReference type="InterPro" id="IPR028974">
    <property type="entry name" value="TSP_type-3_rpt"/>
</dbReference>
<dbReference type="SUPFAM" id="SSF103647">
    <property type="entry name" value="TSP type-3 repeat"/>
    <property type="match status" value="1"/>
</dbReference>
<evidence type="ECO:0000313" key="9">
    <source>
        <dbReference type="EMBL" id="AKT40347.1"/>
    </source>
</evidence>
<keyword evidence="10" id="KW-1185">Reference proteome</keyword>
<dbReference type="EMBL" id="CP012159">
    <property type="protein sequence ID" value="AKT40347.1"/>
    <property type="molecule type" value="Genomic_DNA"/>
</dbReference>
<dbReference type="InterPro" id="IPR006665">
    <property type="entry name" value="OmpA-like"/>
</dbReference>
<dbReference type="Proteomes" id="UP000067626">
    <property type="component" value="Chromosome"/>
</dbReference>
<dbReference type="Pfam" id="PF00691">
    <property type="entry name" value="OmpA"/>
    <property type="match status" value="1"/>
</dbReference>
<proteinExistence type="predicted"/>
<evidence type="ECO:0000256" key="7">
    <source>
        <dbReference type="SAM" id="SignalP"/>
    </source>
</evidence>
<feature type="signal peptide" evidence="7">
    <location>
        <begin position="1"/>
        <end position="24"/>
    </location>
</feature>
<name>A0A0K1EI36_CHOCO</name>
<dbReference type="KEGG" id="ccro:CMC5_045000"/>
<reference evidence="9 10" key="1">
    <citation type="submission" date="2015-07" db="EMBL/GenBank/DDBJ databases">
        <title>Genome analysis of myxobacterium Chondromyces crocatus Cm c5 reveals a high potential for natural compound synthesis and the genetic basis for the loss of fruiting body formation.</title>
        <authorList>
            <person name="Zaburannyi N."/>
            <person name="Bunk B."/>
            <person name="Maier J."/>
            <person name="Overmann J."/>
            <person name="Mueller R."/>
        </authorList>
    </citation>
    <scope>NUCLEOTIDE SEQUENCE [LARGE SCALE GENOMIC DNA]</scope>
    <source>
        <strain evidence="9 10">Cm c5</strain>
    </source>
</reference>
<organism evidence="9 10">
    <name type="scientific">Chondromyces crocatus</name>
    <dbReference type="NCBI Taxonomy" id="52"/>
    <lineage>
        <taxon>Bacteria</taxon>
        <taxon>Pseudomonadati</taxon>
        <taxon>Myxococcota</taxon>
        <taxon>Polyangia</taxon>
        <taxon>Polyangiales</taxon>
        <taxon>Polyangiaceae</taxon>
        <taxon>Chondromyces</taxon>
    </lineage>
</organism>
<feature type="chain" id="PRO_5005459497" evidence="7">
    <location>
        <begin position="25"/>
        <end position="605"/>
    </location>
</feature>
<dbReference type="InterPro" id="IPR006664">
    <property type="entry name" value="OMP_bac"/>
</dbReference>
<evidence type="ECO:0000256" key="1">
    <source>
        <dbReference type="ARBA" id="ARBA00004442"/>
    </source>
</evidence>
<protein>
    <submittedName>
        <fullName evidence="9">Porin</fullName>
    </submittedName>
</protein>
<dbReference type="STRING" id="52.CMC5_045000"/>
<dbReference type="SUPFAM" id="SSF103088">
    <property type="entry name" value="OmpA-like"/>
    <property type="match status" value="1"/>
</dbReference>
<dbReference type="Pfam" id="PF02412">
    <property type="entry name" value="TSP_3"/>
    <property type="match status" value="3"/>
</dbReference>
<evidence type="ECO:0000256" key="5">
    <source>
        <dbReference type="PROSITE-ProRule" id="PRU00473"/>
    </source>
</evidence>
<dbReference type="PRINTS" id="PR01021">
    <property type="entry name" value="OMPADOMAIN"/>
</dbReference>
<dbReference type="PANTHER" id="PTHR30329">
    <property type="entry name" value="STATOR ELEMENT OF FLAGELLAR MOTOR COMPLEX"/>
    <property type="match status" value="1"/>
</dbReference>